<protein>
    <submittedName>
        <fullName evidence="2">Uncharacterized protein</fullName>
    </submittedName>
</protein>
<feature type="region of interest" description="Disordered" evidence="1">
    <location>
        <begin position="161"/>
        <end position="193"/>
    </location>
</feature>
<accession>A0ABD0UAV6</accession>
<dbReference type="AlphaFoldDB" id="A0ABD0UAV6"/>
<evidence type="ECO:0000313" key="3">
    <source>
        <dbReference type="Proteomes" id="UP001552299"/>
    </source>
</evidence>
<comment type="caution">
    <text evidence="2">The sequence shown here is derived from an EMBL/GenBank/DDBJ whole genome shotgun (WGS) entry which is preliminary data.</text>
</comment>
<dbReference type="EMBL" id="JANQDX010000016">
    <property type="protein sequence ID" value="KAL0909904.1"/>
    <property type="molecule type" value="Genomic_DNA"/>
</dbReference>
<gene>
    <name evidence="2" type="ORF">M5K25_020813</name>
</gene>
<evidence type="ECO:0000313" key="2">
    <source>
        <dbReference type="EMBL" id="KAL0909904.1"/>
    </source>
</evidence>
<sequence>MIEVRMTYRTLHVFKRQKLALLLRVFLLLGVAPYELPHILNQLHPISHPRKDIETMDGLRELNYPHLLPPRPQSLSSLGPKTLLASWSRSAPSGKNALQNQSVLSVDTSGAPANAISDFVRSSPPKNGWIRNNPNSFTFFHPPLPAQRRATWCAMLAPALSPARKQDEGSARWPATASIPPESMNRRVSMPSS</sequence>
<name>A0ABD0UAV6_DENTH</name>
<organism evidence="2 3">
    <name type="scientific">Dendrobium thyrsiflorum</name>
    <name type="common">Pinecone-like raceme dendrobium</name>
    <name type="synonym">Orchid</name>
    <dbReference type="NCBI Taxonomy" id="117978"/>
    <lineage>
        <taxon>Eukaryota</taxon>
        <taxon>Viridiplantae</taxon>
        <taxon>Streptophyta</taxon>
        <taxon>Embryophyta</taxon>
        <taxon>Tracheophyta</taxon>
        <taxon>Spermatophyta</taxon>
        <taxon>Magnoliopsida</taxon>
        <taxon>Liliopsida</taxon>
        <taxon>Asparagales</taxon>
        <taxon>Orchidaceae</taxon>
        <taxon>Epidendroideae</taxon>
        <taxon>Malaxideae</taxon>
        <taxon>Dendrobiinae</taxon>
        <taxon>Dendrobium</taxon>
    </lineage>
</organism>
<reference evidence="2 3" key="1">
    <citation type="journal article" date="2024" name="Plant Biotechnol. J.">
        <title>Dendrobium thyrsiflorum genome and its molecular insights into genes involved in important horticultural traits.</title>
        <authorList>
            <person name="Chen B."/>
            <person name="Wang J.Y."/>
            <person name="Zheng P.J."/>
            <person name="Li K.L."/>
            <person name="Liang Y.M."/>
            <person name="Chen X.F."/>
            <person name="Zhang C."/>
            <person name="Zhao X."/>
            <person name="He X."/>
            <person name="Zhang G.Q."/>
            <person name="Liu Z.J."/>
            <person name="Xu Q."/>
        </authorList>
    </citation>
    <scope>NUCLEOTIDE SEQUENCE [LARGE SCALE GENOMIC DNA]</scope>
    <source>
        <strain evidence="2">GZMU011</strain>
    </source>
</reference>
<keyword evidence="3" id="KW-1185">Reference proteome</keyword>
<evidence type="ECO:0000256" key="1">
    <source>
        <dbReference type="SAM" id="MobiDB-lite"/>
    </source>
</evidence>
<proteinExistence type="predicted"/>
<dbReference type="Proteomes" id="UP001552299">
    <property type="component" value="Unassembled WGS sequence"/>
</dbReference>